<dbReference type="Proteomes" id="UP000253817">
    <property type="component" value="Unassembled WGS sequence"/>
</dbReference>
<evidence type="ECO:0000256" key="3">
    <source>
        <dbReference type="ARBA" id="ARBA00022801"/>
    </source>
</evidence>
<keyword evidence="5" id="KW-0067">ATP-binding</keyword>
<feature type="domain" description="Helicase ATP-binding" evidence="10">
    <location>
        <begin position="38"/>
        <end position="238"/>
    </location>
</feature>
<dbReference type="SUPFAM" id="SSF52540">
    <property type="entry name" value="P-loop containing nucleoside triphosphate hydrolases"/>
    <property type="match status" value="1"/>
</dbReference>
<dbReference type="PROSITE" id="PS51192">
    <property type="entry name" value="HELICASE_ATP_BIND_1"/>
    <property type="match status" value="1"/>
</dbReference>
<reference evidence="12 13" key="1">
    <citation type="journal article" date="2018" name="Elife">
        <title>Discovery and characterization of a prevalent human gut bacterial enzyme sufficient for the inactivation of a family of plant toxins.</title>
        <authorList>
            <person name="Koppel N."/>
            <person name="Bisanz J.E."/>
            <person name="Pandelia M.E."/>
            <person name="Turnbaugh P.J."/>
            <person name="Balskus E.P."/>
        </authorList>
    </citation>
    <scope>NUCLEOTIDE SEQUENCE [LARGE SCALE GENOMIC DNA]</scope>
    <source>
        <strain evidence="12 13">DSM 16107</strain>
    </source>
</reference>
<evidence type="ECO:0000256" key="8">
    <source>
        <dbReference type="ARBA" id="ARBA00023235"/>
    </source>
</evidence>
<proteinExistence type="predicted"/>
<keyword evidence="2" id="KW-0227">DNA damage</keyword>
<keyword evidence="13" id="KW-1185">Reference proteome</keyword>
<name>A0ABX9HGN0_9ACTN</name>
<evidence type="ECO:0000259" key="10">
    <source>
        <dbReference type="PROSITE" id="PS51192"/>
    </source>
</evidence>
<dbReference type="InterPro" id="IPR014001">
    <property type="entry name" value="Helicase_ATP-bd"/>
</dbReference>
<dbReference type="InterPro" id="IPR001650">
    <property type="entry name" value="Helicase_C-like"/>
</dbReference>
<dbReference type="InterPro" id="IPR027417">
    <property type="entry name" value="P-loop_NTPase"/>
</dbReference>
<sequence length="1690" mass="180898">MDATEPTSHVLDRFSDEVRGWFLDAFPAGPTPLQERAWDVIEGGENALVIAPTGSGKTLAAFLFALDELMRSKAAAHERPKKERPAKGVRVLYISPLKALGADVERNLQEPLAGIAGRMAAAGDDVPAVRTGMRTGDTTPDQRRGLVRNPPDILITTPESLYLMLTSQARETLRTVDTVIIDEVHALAGDKRGAHLALSLERLDDLLEKPAQRIGLSATVSPRDEIARFLGGVHPVRVVAEEKRPDMDVRVSVPVRDMTAVPVYGGSDLTGGGAARGQGRAGGPRRAPAEDAWKSDRALRAAMAAGPAPARTSPDSRLGSSSIWPYIEATILDEVLAHRSTIVFVNSRGLCEKLTARLNDLYAKRLGIQPDAGEQEAAPIRSDLGSTAEMSSGAPAIIAKAHHGSVSKEKRLQVEHELKRGELPCVVATSSLELGIDMGSIDLVLQVAAPPSVASALQRIGRANHQVGGRSAGSIFPRTRTEIIDAAVVAEGMLEGRIEATSVVKNPLDVLAQQTVAAVAMDDVAADAWYGTVRRAAPYAELPRRAFDSVLDMLAGRHASGDLAEFSPRIVWDRESGMLKARPGAQRQAVTSAGTIPDRGMFSVVLPEGGGNEGRRRVGELDEEMVYESRVGDIITLGTSSWRIGEITRDRVIVEPAPGRSARLPFWHGEGIGRPAETGRMRGAFLRALAGGIEGDGAEDDERPFAVDRTIAARLAADGLDDDAQSNLIELVRSQRAATGTVPDDKTLVVERCEDEQGDWRVMLHSPYGRRVHEPWAMAVSDRVMATLGFDPQAMAADDGILLRIPLTETRLPGAELFIFDPDELDRIVRDRVDSTSLFAARFRECAARALLMSPAAPGKRAPLWQQRLKAGQLLEAARREHEFPILAETARECLQDVYDMPALHELMEGVQAGSVRLVEAQTSVPSPFAGPLLFGYVGEHLYAGDLPHAEQRASLLSLDPTLLGELLGSTDMGQVLDAQVMHEVEQSLQRLDPVRYARGVEGVADLLRVLGPLSADEVACRLRAAGDAGDEGDEGCEDAEGASAPQHADEAEARAHLDELHRAHRAFSVSIGAVERWVGVDDAARLRDALGVDVPAWGNAVCHPERAQRREGSPAAFAEGECHPLDELLARYARTHGPFSTETVAARFGIGRAVAQESLLRLAADARLMQGRFGEEPCDAGERTRTWVSADVFRRLRSLSLAEARRAVQAVGQDAFTRFLFDLQGLGPVGGERFEGLDGVAQVIAQFEGVFLPAASWEAHVFPSRVRDYRPGMIDELLASGDVVWAGARREGDDDEDAPSRPAQKRGAREREAVGLVAFYPTDSPLAPALPDLADAPSGAPDADAAPLPPSVENAVVEALGFGGGLFFRQIVDAVRRRLAPEPVDEAAVAAVLRDLMWSGRVTNDTFAPVRSTLEVTGGGAGKPYRAPKRRVSSRRGRLRTVDAPALQGIASAHGAVGAALTGRWSLIMPSPENDTVRAIALVESLLDRYGVLTRDVVQLSGVPGGLGALMPVLRSMEDAGDVLRGAFVQGLGPAQFAARETIDVLRTYAASEDEADLSETVVLAADDPACLLGAGIPWPPVEGGARPTRRTGSLVVVRGGVPVLYASAGLRALLSFTSDEEALADAARALIAHETRALKRAGAEGARKKVVVETMNDESILSTPLAEVLQAAGLVRLPNGLRLYVTPF</sequence>
<dbReference type="CDD" id="cd17922">
    <property type="entry name" value="DEXHc_LHR-like"/>
    <property type="match status" value="1"/>
</dbReference>
<dbReference type="InterPro" id="IPR045628">
    <property type="entry name" value="Lhr_WH_dom"/>
</dbReference>
<dbReference type="PANTHER" id="PTHR47962:SF5">
    <property type="entry name" value="ATP-DEPENDENT HELICASE LHR-RELATED"/>
    <property type="match status" value="1"/>
</dbReference>
<comment type="caution">
    <text evidence="12">The sequence shown here is derived from an EMBL/GenBank/DDBJ whole genome shotgun (WGS) entry which is preliminary data.</text>
</comment>
<dbReference type="Pfam" id="PF08494">
    <property type="entry name" value="DEAD_assoc"/>
    <property type="match status" value="1"/>
</dbReference>
<dbReference type="PANTHER" id="PTHR47962">
    <property type="entry name" value="ATP-DEPENDENT HELICASE LHR-RELATED-RELATED"/>
    <property type="match status" value="1"/>
</dbReference>
<keyword evidence="6" id="KW-0238">DNA-binding</keyword>
<dbReference type="InterPro" id="IPR013701">
    <property type="entry name" value="Lhr-like_DEAD/DEAH_assoc"/>
</dbReference>
<keyword evidence="7" id="KW-0234">DNA repair</keyword>
<dbReference type="InterPro" id="IPR052511">
    <property type="entry name" value="ATP-dep_Helicase"/>
</dbReference>
<dbReference type="EMBL" id="PPTT01000025">
    <property type="protein sequence ID" value="RDB67539.1"/>
    <property type="molecule type" value="Genomic_DNA"/>
</dbReference>
<dbReference type="Gene3D" id="3.40.50.300">
    <property type="entry name" value="P-loop containing nucleotide triphosphate hydrolases"/>
    <property type="match status" value="2"/>
</dbReference>
<evidence type="ECO:0000256" key="5">
    <source>
        <dbReference type="ARBA" id="ARBA00022840"/>
    </source>
</evidence>
<dbReference type="Pfam" id="PF00270">
    <property type="entry name" value="DEAD"/>
    <property type="match status" value="1"/>
</dbReference>
<feature type="compositionally biased region" description="Low complexity" evidence="9">
    <location>
        <begin position="300"/>
        <end position="311"/>
    </location>
</feature>
<accession>A0ABX9HGN0</accession>
<feature type="region of interest" description="Disordered" evidence="9">
    <location>
        <begin position="267"/>
        <end position="292"/>
    </location>
</feature>
<evidence type="ECO:0000313" key="12">
    <source>
        <dbReference type="EMBL" id="RDB67539.1"/>
    </source>
</evidence>
<keyword evidence="3" id="KW-0378">Hydrolase</keyword>
<dbReference type="InterPro" id="IPR055369">
    <property type="entry name" value="WH2_Lhr"/>
</dbReference>
<evidence type="ECO:0000313" key="13">
    <source>
        <dbReference type="Proteomes" id="UP000253817"/>
    </source>
</evidence>
<evidence type="ECO:0000256" key="6">
    <source>
        <dbReference type="ARBA" id="ARBA00023125"/>
    </source>
</evidence>
<keyword evidence="4 12" id="KW-0347">Helicase</keyword>
<dbReference type="Pfam" id="PF23236">
    <property type="entry name" value="WHD_2nd_Lhr"/>
    <property type="match status" value="1"/>
</dbReference>
<dbReference type="SMART" id="SM00487">
    <property type="entry name" value="DEXDc"/>
    <property type="match status" value="1"/>
</dbReference>
<evidence type="ECO:0000256" key="9">
    <source>
        <dbReference type="SAM" id="MobiDB-lite"/>
    </source>
</evidence>
<feature type="domain" description="Helicase C-terminal" evidence="11">
    <location>
        <begin position="330"/>
        <end position="511"/>
    </location>
</feature>
<dbReference type="Pfam" id="PF00271">
    <property type="entry name" value="Helicase_C"/>
    <property type="match status" value="1"/>
</dbReference>
<feature type="region of interest" description="Disordered" evidence="9">
    <location>
        <begin position="1289"/>
        <end position="1310"/>
    </location>
</feature>
<evidence type="ECO:0000259" key="11">
    <source>
        <dbReference type="PROSITE" id="PS51194"/>
    </source>
</evidence>
<dbReference type="PROSITE" id="PS51194">
    <property type="entry name" value="HELICASE_CTER"/>
    <property type="match status" value="1"/>
</dbReference>
<dbReference type="InterPro" id="IPR011545">
    <property type="entry name" value="DEAD/DEAH_box_helicase_dom"/>
</dbReference>
<evidence type="ECO:0000256" key="4">
    <source>
        <dbReference type="ARBA" id="ARBA00022806"/>
    </source>
</evidence>
<evidence type="ECO:0000256" key="7">
    <source>
        <dbReference type="ARBA" id="ARBA00023204"/>
    </source>
</evidence>
<gene>
    <name evidence="12" type="ORF">C1876_13230</name>
</gene>
<evidence type="ECO:0000256" key="2">
    <source>
        <dbReference type="ARBA" id="ARBA00022763"/>
    </source>
</evidence>
<dbReference type="InterPro" id="IPR055367">
    <property type="entry name" value="WH4_Lhr"/>
</dbReference>
<feature type="compositionally biased region" description="Gly residues" evidence="9">
    <location>
        <begin position="268"/>
        <end position="282"/>
    </location>
</feature>
<dbReference type="InterPro" id="IPR055368">
    <property type="entry name" value="WH3_Lhr"/>
</dbReference>
<organism evidence="12 13">
    <name type="scientific">Eggerthella sinensis</name>
    <dbReference type="NCBI Taxonomy" id="242230"/>
    <lineage>
        <taxon>Bacteria</taxon>
        <taxon>Bacillati</taxon>
        <taxon>Actinomycetota</taxon>
        <taxon>Coriobacteriia</taxon>
        <taxon>Eggerthellales</taxon>
        <taxon>Eggerthellaceae</taxon>
        <taxon>Eggerthella</taxon>
    </lineage>
</organism>
<dbReference type="SMART" id="SM00490">
    <property type="entry name" value="HELICc"/>
    <property type="match status" value="1"/>
</dbReference>
<dbReference type="Pfam" id="PF19306">
    <property type="entry name" value="WHD_Lhr"/>
    <property type="match status" value="1"/>
</dbReference>
<feature type="region of interest" description="Disordered" evidence="9">
    <location>
        <begin position="1027"/>
        <end position="1052"/>
    </location>
</feature>
<dbReference type="Pfam" id="PF23234">
    <property type="entry name" value="WHD_4th_Lhr"/>
    <property type="match status" value="1"/>
</dbReference>
<feature type="region of interest" description="Disordered" evidence="9">
    <location>
        <begin position="300"/>
        <end position="319"/>
    </location>
</feature>
<keyword evidence="8" id="KW-0413">Isomerase</keyword>
<dbReference type="RefSeq" id="WP_114547195.1">
    <property type="nucleotide sequence ID" value="NZ_PPTT01000025.1"/>
</dbReference>
<dbReference type="Pfam" id="PF23235">
    <property type="entry name" value="WHD_3rd_Lhr"/>
    <property type="match status" value="1"/>
</dbReference>
<keyword evidence="1" id="KW-0547">Nucleotide-binding</keyword>
<dbReference type="GO" id="GO:0004386">
    <property type="term" value="F:helicase activity"/>
    <property type="evidence" value="ECO:0007669"/>
    <property type="project" value="UniProtKB-KW"/>
</dbReference>
<evidence type="ECO:0000256" key="1">
    <source>
        <dbReference type="ARBA" id="ARBA00022741"/>
    </source>
</evidence>
<feature type="compositionally biased region" description="Acidic residues" evidence="9">
    <location>
        <begin position="1029"/>
        <end position="1041"/>
    </location>
</feature>
<protein>
    <submittedName>
        <fullName evidence="12">ATP-dependent helicase</fullName>
    </submittedName>
</protein>